<name>A0A0L6VJT0_9BASI</name>
<comment type="caution">
    <text evidence="1">The sequence shown here is derived from an EMBL/GenBank/DDBJ whole genome shotgun (WGS) entry which is preliminary data.</text>
</comment>
<evidence type="ECO:0000313" key="1">
    <source>
        <dbReference type="EMBL" id="KNZ60964.1"/>
    </source>
</evidence>
<gene>
    <name evidence="1" type="ORF">VP01_14757g1</name>
</gene>
<dbReference type="Proteomes" id="UP000037035">
    <property type="component" value="Unassembled WGS sequence"/>
</dbReference>
<organism evidence="1 2">
    <name type="scientific">Puccinia sorghi</name>
    <dbReference type="NCBI Taxonomy" id="27349"/>
    <lineage>
        <taxon>Eukaryota</taxon>
        <taxon>Fungi</taxon>
        <taxon>Dikarya</taxon>
        <taxon>Basidiomycota</taxon>
        <taxon>Pucciniomycotina</taxon>
        <taxon>Pucciniomycetes</taxon>
        <taxon>Pucciniales</taxon>
        <taxon>Pucciniaceae</taxon>
        <taxon>Puccinia</taxon>
    </lineage>
</organism>
<protein>
    <submittedName>
        <fullName evidence="1">Uncharacterized protein</fullName>
    </submittedName>
</protein>
<evidence type="ECO:0000313" key="2">
    <source>
        <dbReference type="Proteomes" id="UP000037035"/>
    </source>
</evidence>
<sequence length="82" mass="9649">PFLFAFRARLQYDSARREEILLVVDSQGVWFETTMYQPLSGNWEERGRTPLGEEGERRGEKGFRGRVRVWRGGGWEVEGRDE</sequence>
<feature type="non-terminal residue" evidence="1">
    <location>
        <position position="1"/>
    </location>
</feature>
<dbReference type="EMBL" id="LAVV01005283">
    <property type="protein sequence ID" value="KNZ60964.1"/>
    <property type="molecule type" value="Genomic_DNA"/>
</dbReference>
<proteinExistence type="predicted"/>
<dbReference type="AlphaFoldDB" id="A0A0L6VJT0"/>
<accession>A0A0L6VJT0</accession>
<reference evidence="1 2" key="1">
    <citation type="submission" date="2015-08" db="EMBL/GenBank/DDBJ databases">
        <title>Next Generation Sequencing and Analysis of the Genome of Puccinia sorghi L Schw, the Causal Agent of Maize Common Rust.</title>
        <authorList>
            <person name="Rochi L."/>
            <person name="Burguener G."/>
            <person name="Darino M."/>
            <person name="Turjanski A."/>
            <person name="Kreff E."/>
            <person name="Dieguez M.J."/>
            <person name="Sacco F."/>
        </authorList>
    </citation>
    <scope>NUCLEOTIDE SEQUENCE [LARGE SCALE GENOMIC DNA]</scope>
    <source>
        <strain evidence="1 2">RO10H11247</strain>
    </source>
</reference>
<keyword evidence="2" id="KW-1185">Reference proteome</keyword>
<dbReference type="VEuPathDB" id="FungiDB:VP01_14757g1"/>